<dbReference type="RefSeq" id="WP_380806601.1">
    <property type="nucleotide sequence ID" value="NZ_JBHSFZ010000058.1"/>
</dbReference>
<dbReference type="PANTHER" id="PTHR31126">
    <property type="entry name" value="TYROSINE-PROTEIN PHOSPHATASE"/>
    <property type="match status" value="1"/>
</dbReference>
<keyword evidence="3" id="KW-1185">Reference proteome</keyword>
<comment type="caution">
    <text evidence="2">The sequence shown here is derived from an EMBL/GenBank/DDBJ whole genome shotgun (WGS) entry which is preliminary data.</text>
</comment>
<dbReference type="PANTHER" id="PTHR31126:SF1">
    <property type="entry name" value="TYROSINE SPECIFIC PROTEIN PHOSPHATASES DOMAIN-CONTAINING PROTEIN"/>
    <property type="match status" value="1"/>
</dbReference>
<organism evidence="2 3">
    <name type="scientific">Sphingobium tyrosinilyticum</name>
    <dbReference type="NCBI Taxonomy" id="2715436"/>
    <lineage>
        <taxon>Bacteria</taxon>
        <taxon>Pseudomonadati</taxon>
        <taxon>Pseudomonadota</taxon>
        <taxon>Alphaproteobacteria</taxon>
        <taxon>Sphingomonadales</taxon>
        <taxon>Sphingomonadaceae</taxon>
        <taxon>Sphingobium</taxon>
    </lineage>
</organism>
<dbReference type="GO" id="GO:0004725">
    <property type="term" value="F:protein tyrosine phosphatase activity"/>
    <property type="evidence" value="ECO:0007669"/>
    <property type="project" value="UniProtKB-EC"/>
</dbReference>
<evidence type="ECO:0000313" key="2">
    <source>
        <dbReference type="EMBL" id="MFC4595866.1"/>
    </source>
</evidence>
<proteinExistence type="inferred from homology"/>
<gene>
    <name evidence="2" type="ORF">ACFO3E_17020</name>
</gene>
<dbReference type="Gene3D" id="3.90.190.10">
    <property type="entry name" value="Protein tyrosine phosphatase superfamily"/>
    <property type="match status" value="1"/>
</dbReference>
<dbReference type="EMBL" id="JBHSFZ010000058">
    <property type="protein sequence ID" value="MFC4595866.1"/>
    <property type="molecule type" value="Genomic_DNA"/>
</dbReference>
<dbReference type="Pfam" id="PF13350">
    <property type="entry name" value="Y_phosphatase3"/>
    <property type="match status" value="1"/>
</dbReference>
<evidence type="ECO:0000256" key="1">
    <source>
        <dbReference type="ARBA" id="ARBA00009580"/>
    </source>
</evidence>
<protein>
    <submittedName>
        <fullName evidence="2">Tyrosine-protein phosphatase</fullName>
        <ecNumber evidence="2">3.1.3.48</ecNumber>
    </submittedName>
</protein>
<dbReference type="InterPro" id="IPR029021">
    <property type="entry name" value="Prot-tyrosine_phosphatase-like"/>
</dbReference>
<comment type="similarity">
    <text evidence="1">Belongs to the protein-tyrosine phosphatase family.</text>
</comment>
<reference evidence="3" key="1">
    <citation type="journal article" date="2019" name="Int. J. Syst. Evol. Microbiol.">
        <title>The Global Catalogue of Microorganisms (GCM) 10K type strain sequencing project: providing services to taxonomists for standard genome sequencing and annotation.</title>
        <authorList>
            <consortium name="The Broad Institute Genomics Platform"/>
            <consortium name="The Broad Institute Genome Sequencing Center for Infectious Disease"/>
            <person name="Wu L."/>
            <person name="Ma J."/>
        </authorList>
    </citation>
    <scope>NUCLEOTIDE SEQUENCE [LARGE SCALE GENOMIC DNA]</scope>
    <source>
        <strain evidence="3">NBRC 103632</strain>
    </source>
</reference>
<dbReference type="Proteomes" id="UP001595957">
    <property type="component" value="Unassembled WGS sequence"/>
</dbReference>
<dbReference type="EC" id="3.1.3.48" evidence="2"/>
<dbReference type="SUPFAM" id="SSF52799">
    <property type="entry name" value="(Phosphotyrosine protein) phosphatases II"/>
    <property type="match status" value="1"/>
</dbReference>
<evidence type="ECO:0000313" key="3">
    <source>
        <dbReference type="Proteomes" id="UP001595957"/>
    </source>
</evidence>
<sequence length="288" mass="32157">MADRLKIGHAALLASLFMTPAAEWQAGAKAPPSAVKRYSRLLPLEGGQNFRDLGGYRTMDGRTVRWRLLYRSGSMYGLTQKDFAYLGRLGIRTVCDFRSTAERTRQPVSWPRGRAPRVLAEDYALDSNMGIAVPAREWTPAKAREIVAARYPDLLERFNDQYRRMFAELLAGHAPLAFNCSAGKDRTGVAAALLLTALGVPRETIVADYLLSDKYFDSKKTGGIDRGTGQWADLPEGVYDAFMAADRRYIEAIFKVMDRHPGGPSGYLRDRLNLTPTLIAKLRSLYTQ</sequence>
<name>A0ABV9F1U7_9SPHN</name>
<accession>A0ABV9F1U7</accession>
<keyword evidence="2" id="KW-0378">Hydrolase</keyword>
<dbReference type="InterPro" id="IPR026893">
    <property type="entry name" value="Tyr/Ser_Pase_IphP-type"/>
</dbReference>